<gene>
    <name evidence="1" type="primary">AlNc14C34G3086</name>
    <name evidence="1" type="ORF">ALNC14_035540</name>
</gene>
<reference evidence="1" key="1">
    <citation type="journal article" date="2011" name="PLoS Biol.">
        <title>Gene gain and loss during evolution of obligate parasitism in the white rust pathogen of Arabidopsis thaliana.</title>
        <authorList>
            <person name="Kemen E."/>
            <person name="Gardiner A."/>
            <person name="Schultz-Larsen T."/>
            <person name="Kemen A.C."/>
            <person name="Balmuth A.L."/>
            <person name="Robert-Seilaniantz A."/>
            <person name="Bailey K."/>
            <person name="Holub E."/>
            <person name="Studholme D.J."/>
            <person name="Maclean D."/>
            <person name="Jones J.D."/>
        </authorList>
    </citation>
    <scope>NUCLEOTIDE SEQUENCE</scope>
</reference>
<accession>F0W8F6</accession>
<dbReference type="EMBL" id="FR824079">
    <property type="protein sequence ID" value="CCA17411.1"/>
    <property type="molecule type" value="Genomic_DNA"/>
</dbReference>
<protein>
    <submittedName>
        <fullName evidence="1">AlNc14C34G3086 protein</fullName>
    </submittedName>
</protein>
<organism evidence="1">
    <name type="scientific">Albugo laibachii Nc14</name>
    <dbReference type="NCBI Taxonomy" id="890382"/>
    <lineage>
        <taxon>Eukaryota</taxon>
        <taxon>Sar</taxon>
        <taxon>Stramenopiles</taxon>
        <taxon>Oomycota</taxon>
        <taxon>Peronosporomycetes</taxon>
        <taxon>Albuginales</taxon>
        <taxon>Albuginaceae</taxon>
        <taxon>Albugo</taxon>
    </lineage>
</organism>
<evidence type="ECO:0000313" key="1">
    <source>
        <dbReference type="EMBL" id="CCA17411.1"/>
    </source>
</evidence>
<dbReference type="HOGENOM" id="CLU_1565727_0_0_1"/>
<dbReference type="AlphaFoldDB" id="F0W8F6"/>
<reference evidence="1" key="2">
    <citation type="submission" date="2011-02" db="EMBL/GenBank/DDBJ databases">
        <authorList>
            <person name="MacLean D."/>
        </authorList>
    </citation>
    <scope>NUCLEOTIDE SEQUENCE</scope>
</reference>
<proteinExistence type="predicted"/>
<name>F0W8F6_9STRA</name>
<sequence>MSDSRESTPFIKRRRNALLNEPWSVLSANDVYQQFQWRYIYNCKATSLHDLAVDSILKVLPQMEVLVSLEVEMTMGAEMRTKLALRFEVLETLAMRLTLGVEMKTNLALQVEALAFAGIRLTLEVQMAPALGLELACSTHSMSWAFINVFIFGRDKIFRGLRALVDASFSE</sequence>